<keyword evidence="1" id="KW-0812">Transmembrane</keyword>
<keyword evidence="1" id="KW-0472">Membrane</keyword>
<sequence>MPFRRRKPAGHLERLRALLWPRMGFRRSLRYLKLRLVRLSASPYSVAAGVAVGVAVAWTPFLGIHILIAMALAFVLRANLVAAALGTTFANPLTFPLIWASTWELGHLLLGRSDQNVSSHVDFSQIFSHMNFLQLWQPVLEPMTIGALIPAALSAVVAYVSVYVVIRGFRTRKDQLLVQHIADAAARKSDANLAAGTTE</sequence>
<dbReference type="eggNOG" id="COG3216">
    <property type="taxonomic scope" value="Bacteria"/>
</dbReference>
<evidence type="ECO:0000313" key="3">
    <source>
        <dbReference type="EMBL" id="GAK72338.1"/>
    </source>
</evidence>
<evidence type="ECO:0000256" key="1">
    <source>
        <dbReference type="SAM" id="Phobius"/>
    </source>
</evidence>
<dbReference type="PANTHER" id="PTHR40547">
    <property type="entry name" value="SLL0298 PROTEIN"/>
    <property type="match status" value="1"/>
</dbReference>
<dbReference type="Proteomes" id="UP000028701">
    <property type="component" value="Unassembled WGS sequence"/>
</dbReference>
<evidence type="ECO:0000259" key="2">
    <source>
        <dbReference type="Pfam" id="PF09835"/>
    </source>
</evidence>
<organism evidence="3 4">
    <name type="scientific">Agrobacterium rubi TR3 = NBRC 13261</name>
    <dbReference type="NCBI Taxonomy" id="1368415"/>
    <lineage>
        <taxon>Bacteria</taxon>
        <taxon>Pseudomonadati</taxon>
        <taxon>Pseudomonadota</taxon>
        <taxon>Alphaproteobacteria</taxon>
        <taxon>Hyphomicrobiales</taxon>
        <taxon>Rhizobiaceae</taxon>
        <taxon>Rhizobium/Agrobacterium group</taxon>
        <taxon>Agrobacterium</taxon>
    </lineage>
</organism>
<proteinExistence type="predicted"/>
<feature type="transmembrane region" description="Helical" evidence="1">
    <location>
        <begin position="64"/>
        <end position="86"/>
    </location>
</feature>
<accession>A0A081D092</accession>
<dbReference type="InterPro" id="IPR018639">
    <property type="entry name" value="DUF2062"/>
</dbReference>
<dbReference type="EMBL" id="BBJU01000025">
    <property type="protein sequence ID" value="GAK72338.1"/>
    <property type="molecule type" value="Genomic_DNA"/>
</dbReference>
<dbReference type="AlphaFoldDB" id="A0A081D092"/>
<dbReference type="OrthoDB" id="7360463at2"/>
<reference evidence="3 4" key="1">
    <citation type="submission" date="2014-08" db="EMBL/GenBank/DDBJ databases">
        <title>Whole genome shotgun sequence of Rhizobium rubi NBRC 13261.</title>
        <authorList>
            <person name="Katano-Makiyama Y."/>
            <person name="Hosoyama A."/>
            <person name="Hashimoto M."/>
            <person name="Hosoyama Y."/>
            <person name="Noguchi M."/>
            <person name="Tsuchikane K."/>
            <person name="Uohara A."/>
            <person name="Ohji S."/>
            <person name="Ichikawa N."/>
            <person name="Kimura A."/>
            <person name="Yamazoe A."/>
            <person name="Fujita N."/>
        </authorList>
    </citation>
    <scope>NUCLEOTIDE SEQUENCE [LARGE SCALE GENOMIC DNA]</scope>
    <source>
        <strain evidence="3 4">NBRC 13261</strain>
    </source>
</reference>
<feature type="domain" description="DUF2062" evidence="2">
    <location>
        <begin position="27"/>
        <end position="173"/>
    </location>
</feature>
<feature type="transmembrane region" description="Helical" evidence="1">
    <location>
        <begin position="145"/>
        <end position="166"/>
    </location>
</feature>
<dbReference type="PANTHER" id="PTHR40547:SF1">
    <property type="entry name" value="SLL0298 PROTEIN"/>
    <property type="match status" value="1"/>
</dbReference>
<evidence type="ECO:0000313" key="4">
    <source>
        <dbReference type="Proteomes" id="UP000028701"/>
    </source>
</evidence>
<keyword evidence="1" id="KW-1133">Transmembrane helix</keyword>
<protein>
    <recommendedName>
        <fullName evidence="2">DUF2062 domain-containing protein</fullName>
    </recommendedName>
</protein>
<dbReference type="Pfam" id="PF09835">
    <property type="entry name" value="DUF2062"/>
    <property type="match status" value="1"/>
</dbReference>
<comment type="caution">
    <text evidence="3">The sequence shown here is derived from an EMBL/GenBank/DDBJ whole genome shotgun (WGS) entry which is preliminary data.</text>
</comment>
<gene>
    <name evidence="3" type="ORF">RRU01S_25_00280</name>
</gene>
<dbReference type="RefSeq" id="WP_045231785.1">
    <property type="nucleotide sequence ID" value="NZ_BBJU01000025.1"/>
</dbReference>
<name>A0A081D092_9HYPH</name>